<dbReference type="PANTHER" id="PTHR24198">
    <property type="entry name" value="ANKYRIN REPEAT AND PROTEIN KINASE DOMAIN-CONTAINING PROTEIN"/>
    <property type="match status" value="1"/>
</dbReference>
<feature type="repeat" description="ANK" evidence="3">
    <location>
        <begin position="798"/>
        <end position="830"/>
    </location>
</feature>
<dbReference type="Gene3D" id="2.60.40.10">
    <property type="entry name" value="Immunoglobulins"/>
    <property type="match status" value="1"/>
</dbReference>
<dbReference type="Gene3D" id="1.25.40.20">
    <property type="entry name" value="Ankyrin repeat-containing domain"/>
    <property type="match status" value="3"/>
</dbReference>
<dbReference type="InterPro" id="IPR013783">
    <property type="entry name" value="Ig-like_fold"/>
</dbReference>
<dbReference type="PANTHER" id="PTHR24198:SF165">
    <property type="entry name" value="ANKYRIN REPEAT-CONTAINING PROTEIN-RELATED"/>
    <property type="match status" value="1"/>
</dbReference>
<organism evidence="6 7">
    <name type="scientific">Linnemannia gamsii</name>
    <dbReference type="NCBI Taxonomy" id="64522"/>
    <lineage>
        <taxon>Eukaryota</taxon>
        <taxon>Fungi</taxon>
        <taxon>Fungi incertae sedis</taxon>
        <taxon>Mucoromycota</taxon>
        <taxon>Mortierellomycotina</taxon>
        <taxon>Mortierellomycetes</taxon>
        <taxon>Mortierellales</taxon>
        <taxon>Mortierellaceae</taxon>
        <taxon>Linnemannia</taxon>
    </lineage>
</organism>
<keyword evidence="1" id="KW-0677">Repeat</keyword>
<reference evidence="6 7" key="1">
    <citation type="journal article" date="2020" name="Fungal Divers.">
        <title>Resolving the Mortierellaceae phylogeny through synthesis of multi-gene phylogenetics and phylogenomics.</title>
        <authorList>
            <person name="Vandepol N."/>
            <person name="Liber J."/>
            <person name="Desiro A."/>
            <person name="Na H."/>
            <person name="Kennedy M."/>
            <person name="Barry K."/>
            <person name="Grigoriev I.V."/>
            <person name="Miller A.N."/>
            <person name="O'Donnell K."/>
            <person name="Stajich J.E."/>
            <person name="Bonito G."/>
        </authorList>
    </citation>
    <scope>NUCLEOTIDE SEQUENCE [LARGE SCALE GENOMIC DNA]</scope>
    <source>
        <strain evidence="6 7">AD045</strain>
    </source>
</reference>
<keyword evidence="7" id="KW-1185">Reference proteome</keyword>
<evidence type="ECO:0000256" key="2">
    <source>
        <dbReference type="ARBA" id="ARBA00023043"/>
    </source>
</evidence>
<proteinExistence type="predicted"/>
<dbReference type="SUPFAM" id="SSF81296">
    <property type="entry name" value="E set domains"/>
    <property type="match status" value="1"/>
</dbReference>
<dbReference type="EMBL" id="JAAAIM010000492">
    <property type="protein sequence ID" value="KAG0287430.1"/>
    <property type="molecule type" value="Genomic_DNA"/>
</dbReference>
<feature type="region of interest" description="Disordered" evidence="4">
    <location>
        <begin position="1304"/>
        <end position="1339"/>
    </location>
</feature>
<dbReference type="Proteomes" id="UP001194696">
    <property type="component" value="Unassembled WGS sequence"/>
</dbReference>
<dbReference type="InterPro" id="IPR036770">
    <property type="entry name" value="Ankyrin_rpt-contain_sf"/>
</dbReference>
<evidence type="ECO:0000256" key="4">
    <source>
        <dbReference type="SAM" id="MobiDB-lite"/>
    </source>
</evidence>
<feature type="region of interest" description="Disordered" evidence="4">
    <location>
        <begin position="303"/>
        <end position="324"/>
    </location>
</feature>
<feature type="region of interest" description="Disordered" evidence="4">
    <location>
        <begin position="1357"/>
        <end position="1379"/>
    </location>
</feature>
<name>A0ABQ7JY10_9FUNG</name>
<dbReference type="PROSITE" id="PS50297">
    <property type="entry name" value="ANK_REP_REGION"/>
    <property type="match status" value="2"/>
</dbReference>
<dbReference type="InterPro" id="IPR002909">
    <property type="entry name" value="IPT_dom"/>
</dbReference>
<dbReference type="Pfam" id="PF12796">
    <property type="entry name" value="Ank_2"/>
    <property type="match status" value="2"/>
</dbReference>
<feature type="region of interest" description="Disordered" evidence="4">
    <location>
        <begin position="590"/>
        <end position="674"/>
    </location>
</feature>
<comment type="caution">
    <text evidence="6">The sequence shown here is derived from an EMBL/GenBank/DDBJ whole genome shotgun (WGS) entry which is preliminary data.</text>
</comment>
<accession>A0ABQ7JY10</accession>
<dbReference type="Pfam" id="PF01833">
    <property type="entry name" value="TIG"/>
    <property type="match status" value="1"/>
</dbReference>
<dbReference type="CDD" id="cd00603">
    <property type="entry name" value="IPT_PCSR"/>
    <property type="match status" value="1"/>
</dbReference>
<evidence type="ECO:0000256" key="1">
    <source>
        <dbReference type="ARBA" id="ARBA00022737"/>
    </source>
</evidence>
<evidence type="ECO:0000313" key="6">
    <source>
        <dbReference type="EMBL" id="KAG0287430.1"/>
    </source>
</evidence>
<dbReference type="SMART" id="SM00248">
    <property type="entry name" value="ANK"/>
    <property type="match status" value="6"/>
</dbReference>
<feature type="region of interest" description="Disordered" evidence="4">
    <location>
        <begin position="1236"/>
        <end position="1260"/>
    </location>
</feature>
<dbReference type="InterPro" id="IPR002110">
    <property type="entry name" value="Ankyrin_rpt"/>
</dbReference>
<keyword evidence="2 3" id="KW-0040">ANK repeat</keyword>
<gene>
    <name evidence="6" type="ORF">BGZ96_008648</name>
</gene>
<sequence>MSNQYYPVAGGVPLQQQQQLSLMHQQQQQQQQQQQLRLDQFRQEQQRQHQHQQQHQIQLAAAAAAAAVTMVPRTLHSQLPLSPPQQQPLQLQQSFTTNDSNNNNNSNNQKATLLAQTLPTTPPYNNNGDSQYSKNPWDSAILASQSGHDDSVAISIGPDGNLVSVLPRWDGYDLNNLPPAQLLSRPNNNAKVLPQQQQQQQQQDNILPRGDMTEFSQQPHPSVLVAQQRQYFTQGQGPQQQQAIHQQHQPHPQQQQQKQLSYQEQPVYPTGQQQQELFANDYLFDAPSPVPTMSSLDMGIPVVPSQQQQQQSQSQPQQLQQLHASPSPLHVPEYIKTSCSPELPIKASPVDQLAWAPWEDLAAHPDDQVTYATPAHTHTSFDDNPRDETDYNGTKHLKVFTSSKKDDDGEFRKGQQFYLNVHLTEEDRMRYRYIRIPSENIVLPCRADSTGRIGFGLNASGKRSADSMSIPTSAQEEDVLSLKLTTYLEPEHRPVVPCGRCKDKTPEILRFHPGVNGKPMIDDNGMVILRNGQVKLIASAWCASTSHHRGPGTKFSFEIELTSMGHMNHPEPLLVYQGRSDEVEIYASHGRDKGARQASNYKNNDKKSQSPPHEGGSAGGPPSPAKTSSPPGSPSNIAHHLDMGPVKKRREEPPMTPPMTDSELPPLIKSLEPRKGPICQENHVIIIGQNFSHGMTPMFGREYGKVIELNPFYIECTTPRYPRTETVRIWIHHNETFMPSDKSYEFTDEQAQSELEQMLRTMIQSEGEFGDGSSYFNLLGRISNLPSSTDISGQSQNNGSTMLHNSVLLGYQAGVNILIEEGIELDIEDDSGLTALDYAIHTNNVEITSTLLHAGSLVSYERLDALPLRPSTAMITLLKDVCGVELASNDGNPLDAVPDVSDVVKLETLTSTMDDTISSSTNDSFTVPTSVIQDTITEEPEFLEVRSSSAEVPLPQRVLATPPSRSVPVPAIQSRSAVSKFARAMSFTTVSTHSTGMASLAATMSTMAPSATSSARTGHSNMSARSGNHGAKGGQDNIYLSAKEGNMTLVKYHLNRDPTLINAPWKFDGRSVLHSACTSSQPHEMVEYLVQHGAQVNALDTFHKRTALHALCQEGGLPQDDWRIVVSAADQEANERDVLAAMRFLLDRGAVVDAKNYWKETPLMRLFAGRDCPLMVQELYSRGADSRFKSSKDLYPHGTALSYAAYFGRIKSLKWMVENDLLLNDESNIKDAIRWAKSSKESSHGSHAPAGQQAMTKRKEERKVEAIRLLESWLGEGGLAKRKALARQTIAQQADGWWTRMSGIVEDKAGGPGGNGDEHEQSASSPQHEASGNNDGKMPAEIMPVWRNVIALSEGLASDQVSNSSGRKWNPLTMLRKST</sequence>
<feature type="domain" description="IPT/TIG" evidence="5">
    <location>
        <begin position="666"/>
        <end position="740"/>
    </location>
</feature>
<evidence type="ECO:0000313" key="7">
    <source>
        <dbReference type="Proteomes" id="UP001194696"/>
    </source>
</evidence>
<feature type="region of interest" description="Disordered" evidence="4">
    <location>
        <begin position="1011"/>
        <end position="1033"/>
    </location>
</feature>
<feature type="compositionally biased region" description="Polar residues" evidence="4">
    <location>
        <begin position="1322"/>
        <end position="1334"/>
    </location>
</feature>
<evidence type="ECO:0000256" key="3">
    <source>
        <dbReference type="PROSITE-ProRule" id="PRU00023"/>
    </source>
</evidence>
<feature type="region of interest" description="Disordered" evidence="4">
    <location>
        <begin position="77"/>
        <end position="108"/>
    </location>
</feature>
<feature type="compositionally biased region" description="Low complexity" evidence="4">
    <location>
        <begin position="87"/>
        <end position="108"/>
    </location>
</feature>
<feature type="compositionally biased region" description="Low complexity" evidence="4">
    <location>
        <begin position="304"/>
        <end position="324"/>
    </location>
</feature>
<feature type="repeat" description="ANK" evidence="3">
    <location>
        <begin position="1068"/>
        <end position="1101"/>
    </location>
</feature>
<feature type="region of interest" description="Disordered" evidence="4">
    <location>
        <begin position="232"/>
        <end position="263"/>
    </location>
</feature>
<dbReference type="PROSITE" id="PS50088">
    <property type="entry name" value="ANK_REPEAT"/>
    <property type="match status" value="2"/>
</dbReference>
<protein>
    <recommendedName>
        <fullName evidence="5">IPT/TIG domain-containing protein</fullName>
    </recommendedName>
</protein>
<evidence type="ECO:0000259" key="5">
    <source>
        <dbReference type="Pfam" id="PF01833"/>
    </source>
</evidence>
<dbReference type="SUPFAM" id="SSF48403">
    <property type="entry name" value="Ankyrin repeat"/>
    <property type="match status" value="1"/>
</dbReference>
<dbReference type="InterPro" id="IPR014756">
    <property type="entry name" value="Ig_E-set"/>
</dbReference>